<dbReference type="AlphaFoldDB" id="A0A6A5VMJ8"/>
<sequence>MPSVSSAPARLRLATTYSLVPWYSHQTWHPSTPAFAHVILCSRRSAPVSTVTCHPGTARNAVSLAYDDSGSIRKRTRLSTQQVLSRTPVVDRSHTRARRRAGYP</sequence>
<dbReference type="EMBL" id="ML976662">
    <property type="protein sequence ID" value="KAF1977699.1"/>
    <property type="molecule type" value="Genomic_DNA"/>
</dbReference>
<name>A0A6A5VMJ8_9PLEO</name>
<dbReference type="Proteomes" id="UP000800036">
    <property type="component" value="Unassembled WGS sequence"/>
</dbReference>
<proteinExistence type="predicted"/>
<organism evidence="2 3">
    <name type="scientific">Bimuria novae-zelandiae CBS 107.79</name>
    <dbReference type="NCBI Taxonomy" id="1447943"/>
    <lineage>
        <taxon>Eukaryota</taxon>
        <taxon>Fungi</taxon>
        <taxon>Dikarya</taxon>
        <taxon>Ascomycota</taxon>
        <taxon>Pezizomycotina</taxon>
        <taxon>Dothideomycetes</taxon>
        <taxon>Pleosporomycetidae</taxon>
        <taxon>Pleosporales</taxon>
        <taxon>Massarineae</taxon>
        <taxon>Didymosphaeriaceae</taxon>
        <taxon>Bimuria</taxon>
    </lineage>
</organism>
<feature type="compositionally biased region" description="Basic residues" evidence="1">
    <location>
        <begin position="95"/>
        <end position="104"/>
    </location>
</feature>
<evidence type="ECO:0000256" key="1">
    <source>
        <dbReference type="SAM" id="MobiDB-lite"/>
    </source>
</evidence>
<accession>A0A6A5VMJ8</accession>
<protein>
    <submittedName>
        <fullName evidence="2">Uncharacterized protein</fullName>
    </submittedName>
</protein>
<gene>
    <name evidence="2" type="ORF">BU23DRAFT_271768</name>
</gene>
<evidence type="ECO:0000313" key="2">
    <source>
        <dbReference type="EMBL" id="KAF1977699.1"/>
    </source>
</evidence>
<keyword evidence="3" id="KW-1185">Reference proteome</keyword>
<feature type="region of interest" description="Disordered" evidence="1">
    <location>
        <begin position="76"/>
        <end position="104"/>
    </location>
</feature>
<reference evidence="2" key="1">
    <citation type="journal article" date="2020" name="Stud. Mycol.">
        <title>101 Dothideomycetes genomes: a test case for predicting lifestyles and emergence of pathogens.</title>
        <authorList>
            <person name="Haridas S."/>
            <person name="Albert R."/>
            <person name="Binder M."/>
            <person name="Bloem J."/>
            <person name="Labutti K."/>
            <person name="Salamov A."/>
            <person name="Andreopoulos B."/>
            <person name="Baker S."/>
            <person name="Barry K."/>
            <person name="Bills G."/>
            <person name="Bluhm B."/>
            <person name="Cannon C."/>
            <person name="Castanera R."/>
            <person name="Culley D."/>
            <person name="Daum C."/>
            <person name="Ezra D."/>
            <person name="Gonzalez J."/>
            <person name="Henrissat B."/>
            <person name="Kuo A."/>
            <person name="Liang C."/>
            <person name="Lipzen A."/>
            <person name="Lutzoni F."/>
            <person name="Magnuson J."/>
            <person name="Mondo S."/>
            <person name="Nolan M."/>
            <person name="Ohm R."/>
            <person name="Pangilinan J."/>
            <person name="Park H.-J."/>
            <person name="Ramirez L."/>
            <person name="Alfaro M."/>
            <person name="Sun H."/>
            <person name="Tritt A."/>
            <person name="Yoshinaga Y."/>
            <person name="Zwiers L.-H."/>
            <person name="Turgeon B."/>
            <person name="Goodwin S."/>
            <person name="Spatafora J."/>
            <person name="Crous P."/>
            <person name="Grigoriev I."/>
        </authorList>
    </citation>
    <scope>NUCLEOTIDE SEQUENCE</scope>
    <source>
        <strain evidence="2">CBS 107.79</strain>
    </source>
</reference>
<evidence type="ECO:0000313" key="3">
    <source>
        <dbReference type="Proteomes" id="UP000800036"/>
    </source>
</evidence>